<dbReference type="AlphaFoldDB" id="A0AAD7HXR9"/>
<keyword evidence="2" id="KW-1185">Reference proteome</keyword>
<dbReference type="EMBL" id="JARKIB010000159">
    <property type="protein sequence ID" value="KAJ7730467.1"/>
    <property type="molecule type" value="Genomic_DNA"/>
</dbReference>
<evidence type="ECO:0000313" key="2">
    <source>
        <dbReference type="Proteomes" id="UP001215598"/>
    </source>
</evidence>
<name>A0AAD7HXR9_9AGAR</name>
<dbReference type="Proteomes" id="UP001215598">
    <property type="component" value="Unassembled WGS sequence"/>
</dbReference>
<accession>A0AAD7HXR9</accession>
<protein>
    <submittedName>
        <fullName evidence="1">Uncharacterized protein</fullName>
    </submittedName>
</protein>
<proteinExistence type="predicted"/>
<comment type="caution">
    <text evidence="1">The sequence shown here is derived from an EMBL/GenBank/DDBJ whole genome shotgun (WGS) entry which is preliminary data.</text>
</comment>
<evidence type="ECO:0000313" key="1">
    <source>
        <dbReference type="EMBL" id="KAJ7730467.1"/>
    </source>
</evidence>
<sequence length="195" mass="22499">MNKRIRTAFEDQVFEELKTLTISTLATKQGLELPPLPAESIRTWIAQVGWPRLDEAAKAYYLEQGRGRLRTGIILTVQKHVGPMAGWESHLLADVVVDDEVLHEFQRLTRTAPLELLGLNAAEMLILHFYVATTQRNFDTVNNWVYDNLLDDLDVIVRRVNENQVARNPKNIPRPAPFGQIEARWDREDREKEMV</sequence>
<organism evidence="1 2">
    <name type="scientific">Mycena metata</name>
    <dbReference type="NCBI Taxonomy" id="1033252"/>
    <lineage>
        <taxon>Eukaryota</taxon>
        <taxon>Fungi</taxon>
        <taxon>Dikarya</taxon>
        <taxon>Basidiomycota</taxon>
        <taxon>Agaricomycotina</taxon>
        <taxon>Agaricomycetes</taxon>
        <taxon>Agaricomycetidae</taxon>
        <taxon>Agaricales</taxon>
        <taxon>Marasmiineae</taxon>
        <taxon>Mycenaceae</taxon>
        <taxon>Mycena</taxon>
    </lineage>
</organism>
<reference evidence="1" key="1">
    <citation type="submission" date="2023-03" db="EMBL/GenBank/DDBJ databases">
        <title>Massive genome expansion in bonnet fungi (Mycena s.s.) driven by repeated elements and novel gene families across ecological guilds.</title>
        <authorList>
            <consortium name="Lawrence Berkeley National Laboratory"/>
            <person name="Harder C.B."/>
            <person name="Miyauchi S."/>
            <person name="Viragh M."/>
            <person name="Kuo A."/>
            <person name="Thoen E."/>
            <person name="Andreopoulos B."/>
            <person name="Lu D."/>
            <person name="Skrede I."/>
            <person name="Drula E."/>
            <person name="Henrissat B."/>
            <person name="Morin E."/>
            <person name="Kohler A."/>
            <person name="Barry K."/>
            <person name="LaButti K."/>
            <person name="Morin E."/>
            <person name="Salamov A."/>
            <person name="Lipzen A."/>
            <person name="Mereny Z."/>
            <person name="Hegedus B."/>
            <person name="Baldrian P."/>
            <person name="Stursova M."/>
            <person name="Weitz H."/>
            <person name="Taylor A."/>
            <person name="Grigoriev I.V."/>
            <person name="Nagy L.G."/>
            <person name="Martin F."/>
            <person name="Kauserud H."/>
        </authorList>
    </citation>
    <scope>NUCLEOTIDE SEQUENCE</scope>
    <source>
        <strain evidence="1">CBHHK182m</strain>
    </source>
</reference>
<gene>
    <name evidence="1" type="ORF">B0H16DRAFT_211358</name>
</gene>